<dbReference type="Proteomes" id="UP000237822">
    <property type="component" value="Unassembled WGS sequence"/>
</dbReference>
<feature type="transmembrane region" description="Helical" evidence="1">
    <location>
        <begin position="466"/>
        <end position="485"/>
    </location>
</feature>
<feature type="transmembrane region" description="Helical" evidence="1">
    <location>
        <begin position="294"/>
        <end position="315"/>
    </location>
</feature>
<keyword evidence="1" id="KW-0472">Membrane</keyword>
<dbReference type="AlphaFoldDB" id="A0A2T0UCF9"/>
<feature type="transmembrane region" description="Helical" evidence="1">
    <location>
        <begin position="96"/>
        <end position="115"/>
    </location>
</feature>
<gene>
    <name evidence="2" type="ORF">BCF74_1229</name>
</gene>
<protein>
    <recommendedName>
        <fullName evidence="4">Alpha-1,6-mannosyltransferase</fullName>
    </recommendedName>
</protein>
<dbReference type="OrthoDB" id="5242303at2"/>
<keyword evidence="1" id="KW-1133">Transmembrane helix</keyword>
<reference evidence="2 3" key="1">
    <citation type="submission" date="2018-03" db="EMBL/GenBank/DDBJ databases">
        <title>Genomic Encyclopedia of Archaeal and Bacterial Type Strains, Phase II (KMG-II): from individual species to whole genera.</title>
        <authorList>
            <person name="Goeker M."/>
        </authorList>
    </citation>
    <scope>NUCLEOTIDE SEQUENCE [LARGE SCALE GENOMIC DNA]</scope>
    <source>
        <strain evidence="2 3">ATCC BAA-1496</strain>
    </source>
</reference>
<dbReference type="RefSeq" id="WP_106298312.1">
    <property type="nucleotide sequence ID" value="NZ_PVTI01000022.1"/>
</dbReference>
<dbReference type="PROSITE" id="PS51318">
    <property type="entry name" value="TAT"/>
    <property type="match status" value="1"/>
</dbReference>
<sequence length="498" mass="51373">MSRVASDATPGADRATGEAATLTRRGLLTVAFVLLLVVGLALPHAAAPDLGPRGWAPGTILPITLTPAAVTATLWTAYALGAAGVVLALRQGMRALSTPVVGGLALAAALTTPFGSADHVNYAAYGRILALGDDPWLVSPVSWRGDADPVVSAVESPWREEPSVYGPFATLLHGLGSLVGGDNLRETVWLWQLVVIASWLAVRWCLRRLLPGHEGRVDALWTANPLVFATGVLGAHVDMLAAAFVVGAVWAVQRYAGVGGAVLAGTFGGLALSSKFTYAVVLLAILLALRSRRVARGAVMIGVAALVAGVLHLWAGPHVFDQVGRSAKAVALSSPWRMLLEVGGGGPTVRSVISVLAALAAVGFAVCLARLTTPRGDGEGARALRWVVVLGGGYALAAAYSLPWYDVLVWSALPAVVSGVGVARVGLVELALLARLTVMSFAYTPGRVLGMTPGVEAVTMTVRKEVAPVLLLAVWAGVVVAALRARPRAPGVPNRPIG</sequence>
<feature type="transmembrane region" description="Helical" evidence="1">
    <location>
        <begin position="352"/>
        <end position="371"/>
    </location>
</feature>
<feature type="transmembrane region" description="Helical" evidence="1">
    <location>
        <begin position="430"/>
        <end position="446"/>
    </location>
</feature>
<feature type="transmembrane region" description="Helical" evidence="1">
    <location>
        <begin position="27"/>
        <end position="47"/>
    </location>
</feature>
<feature type="transmembrane region" description="Helical" evidence="1">
    <location>
        <begin position="67"/>
        <end position="89"/>
    </location>
</feature>
<dbReference type="EMBL" id="PVTI01000022">
    <property type="protein sequence ID" value="PRY55625.1"/>
    <property type="molecule type" value="Genomic_DNA"/>
</dbReference>
<proteinExistence type="predicted"/>
<evidence type="ECO:0000313" key="3">
    <source>
        <dbReference type="Proteomes" id="UP000237822"/>
    </source>
</evidence>
<accession>A0A2T0UCF9</accession>
<dbReference type="Pfam" id="PF26314">
    <property type="entry name" value="MptA_B_family"/>
    <property type="match status" value="1"/>
</dbReference>
<keyword evidence="3" id="KW-1185">Reference proteome</keyword>
<comment type="caution">
    <text evidence="2">The sequence shown here is derived from an EMBL/GenBank/DDBJ whole genome shotgun (WGS) entry which is preliminary data.</text>
</comment>
<evidence type="ECO:0000313" key="2">
    <source>
        <dbReference type="EMBL" id="PRY55625.1"/>
    </source>
</evidence>
<feature type="transmembrane region" description="Helical" evidence="1">
    <location>
        <begin position="226"/>
        <end position="252"/>
    </location>
</feature>
<feature type="transmembrane region" description="Helical" evidence="1">
    <location>
        <begin position="258"/>
        <end position="287"/>
    </location>
</feature>
<organism evidence="2 3">
    <name type="scientific">Knoellia remsis</name>
    <dbReference type="NCBI Taxonomy" id="407159"/>
    <lineage>
        <taxon>Bacteria</taxon>
        <taxon>Bacillati</taxon>
        <taxon>Actinomycetota</taxon>
        <taxon>Actinomycetes</taxon>
        <taxon>Micrococcales</taxon>
        <taxon>Intrasporangiaceae</taxon>
        <taxon>Knoellia</taxon>
    </lineage>
</organism>
<keyword evidence="1" id="KW-0812">Transmembrane</keyword>
<dbReference type="InterPro" id="IPR006311">
    <property type="entry name" value="TAT_signal"/>
</dbReference>
<feature type="transmembrane region" description="Helical" evidence="1">
    <location>
        <begin position="383"/>
        <end position="401"/>
    </location>
</feature>
<name>A0A2T0UCF9_9MICO</name>
<feature type="transmembrane region" description="Helical" evidence="1">
    <location>
        <begin position="188"/>
        <end position="206"/>
    </location>
</feature>
<evidence type="ECO:0008006" key="4">
    <source>
        <dbReference type="Google" id="ProtNLM"/>
    </source>
</evidence>
<evidence type="ECO:0000256" key="1">
    <source>
        <dbReference type="SAM" id="Phobius"/>
    </source>
</evidence>